<feature type="region of interest" description="Disordered" evidence="5">
    <location>
        <begin position="1"/>
        <end position="236"/>
    </location>
</feature>
<feature type="compositionally biased region" description="Polar residues" evidence="5">
    <location>
        <begin position="148"/>
        <end position="170"/>
    </location>
</feature>
<evidence type="ECO:0000256" key="3">
    <source>
        <dbReference type="ARBA" id="ARBA00022490"/>
    </source>
</evidence>
<proteinExistence type="evidence at transcript level"/>
<dbReference type="PRINTS" id="PR00499">
    <property type="entry name" value="P67PHOX"/>
</dbReference>
<evidence type="ECO:0000256" key="4">
    <source>
        <dbReference type="PROSITE-ProRule" id="PRU00192"/>
    </source>
</evidence>
<dbReference type="EMBL" id="GDAI01002171">
    <property type="protein sequence ID" value="JAI15432.1"/>
    <property type="molecule type" value="mRNA"/>
</dbReference>
<dbReference type="PRINTS" id="PR00452">
    <property type="entry name" value="SH3DOMAIN"/>
</dbReference>
<evidence type="ECO:0000256" key="2">
    <source>
        <dbReference type="ARBA" id="ARBA00022443"/>
    </source>
</evidence>
<dbReference type="InterPro" id="IPR001452">
    <property type="entry name" value="SH3_domain"/>
</dbReference>
<dbReference type="PROSITE" id="PS50002">
    <property type="entry name" value="SH3"/>
    <property type="match status" value="2"/>
</dbReference>
<dbReference type="GO" id="GO:0015629">
    <property type="term" value="C:actin cytoskeleton"/>
    <property type="evidence" value="ECO:0007669"/>
    <property type="project" value="TreeGrafter"/>
</dbReference>
<dbReference type="Pfam" id="PF14604">
    <property type="entry name" value="SH3_9"/>
    <property type="match status" value="1"/>
</dbReference>
<keyword evidence="3" id="KW-0963">Cytoplasm</keyword>
<feature type="compositionally biased region" description="Polar residues" evidence="5">
    <location>
        <begin position="209"/>
        <end position="219"/>
    </location>
</feature>
<dbReference type="GO" id="GO:0006897">
    <property type="term" value="P:endocytosis"/>
    <property type="evidence" value="ECO:0007669"/>
    <property type="project" value="InterPro"/>
</dbReference>
<dbReference type="Gene3D" id="2.30.30.40">
    <property type="entry name" value="SH3 Domains"/>
    <property type="match status" value="2"/>
</dbReference>
<dbReference type="Pfam" id="PF00018">
    <property type="entry name" value="SH3_1"/>
    <property type="match status" value="1"/>
</dbReference>
<dbReference type="GO" id="GO:0051666">
    <property type="term" value="P:actin cortical patch localization"/>
    <property type="evidence" value="ECO:0007669"/>
    <property type="project" value="InterPro"/>
</dbReference>
<dbReference type="AlphaFoldDB" id="A0A0K8TM41"/>
<dbReference type="SUPFAM" id="SSF50044">
    <property type="entry name" value="SH3-domain"/>
    <property type="match status" value="2"/>
</dbReference>
<comment type="subcellular location">
    <subcellularLocation>
        <location evidence="1">Cytoplasm</location>
    </subcellularLocation>
</comment>
<feature type="compositionally biased region" description="Low complexity" evidence="5">
    <location>
        <begin position="190"/>
        <end position="208"/>
    </location>
</feature>
<dbReference type="PANTHER" id="PTHR47174">
    <property type="entry name" value="BRIDGING INTEGRATOR 3"/>
    <property type="match status" value="1"/>
</dbReference>
<feature type="domain" description="SH3" evidence="6">
    <location>
        <begin position="365"/>
        <end position="425"/>
    </location>
</feature>
<dbReference type="InterPro" id="IPR046982">
    <property type="entry name" value="BIN3/RVS161-like"/>
</dbReference>
<evidence type="ECO:0000313" key="7">
    <source>
        <dbReference type="EMBL" id="JAI15432.1"/>
    </source>
</evidence>
<feature type="compositionally biased region" description="Pro residues" evidence="5">
    <location>
        <begin position="1"/>
        <end position="13"/>
    </location>
</feature>
<dbReference type="PANTHER" id="PTHR47174:SF3">
    <property type="entry name" value="BRIDGING INTEGRATOR 3"/>
    <property type="match status" value="1"/>
</dbReference>
<evidence type="ECO:0000259" key="6">
    <source>
        <dbReference type="PROSITE" id="PS50002"/>
    </source>
</evidence>
<evidence type="ECO:0000256" key="5">
    <source>
        <dbReference type="SAM" id="MobiDB-lite"/>
    </source>
</evidence>
<name>A0A0K8TM41_TABBR</name>
<dbReference type="GO" id="GO:0097320">
    <property type="term" value="P:plasma membrane tubulation"/>
    <property type="evidence" value="ECO:0007669"/>
    <property type="project" value="TreeGrafter"/>
</dbReference>
<feature type="compositionally biased region" description="Pro residues" evidence="5">
    <location>
        <begin position="86"/>
        <end position="95"/>
    </location>
</feature>
<keyword evidence="2 4" id="KW-0728">SH3 domain</keyword>
<dbReference type="GO" id="GO:0008289">
    <property type="term" value="F:lipid binding"/>
    <property type="evidence" value="ECO:0007669"/>
    <property type="project" value="TreeGrafter"/>
</dbReference>
<dbReference type="CDD" id="cd00174">
    <property type="entry name" value="SH3"/>
    <property type="match status" value="2"/>
</dbReference>
<organism evidence="7">
    <name type="scientific">Tabanus bromius</name>
    <name type="common">Band-eyed brown horse fly</name>
    <dbReference type="NCBI Taxonomy" id="304241"/>
    <lineage>
        <taxon>Eukaryota</taxon>
        <taxon>Metazoa</taxon>
        <taxon>Ecdysozoa</taxon>
        <taxon>Arthropoda</taxon>
        <taxon>Hexapoda</taxon>
        <taxon>Insecta</taxon>
        <taxon>Pterygota</taxon>
        <taxon>Neoptera</taxon>
        <taxon>Endopterygota</taxon>
        <taxon>Diptera</taxon>
        <taxon>Brachycera</taxon>
        <taxon>Tabanomorpha</taxon>
        <taxon>Tabanoidea</taxon>
        <taxon>Tabanidae</taxon>
        <taxon>Tabanus</taxon>
    </lineage>
</organism>
<dbReference type="SMART" id="SM00326">
    <property type="entry name" value="SH3"/>
    <property type="match status" value="2"/>
</dbReference>
<dbReference type="InterPro" id="IPR036028">
    <property type="entry name" value="SH3-like_dom_sf"/>
</dbReference>
<reference evidence="7" key="1">
    <citation type="journal article" date="2015" name="Insect Biochem. Mol. Biol.">
        <title>An insight into the sialome of the horse fly, Tabanus bromius.</title>
        <authorList>
            <person name="Ribeiro J.M."/>
            <person name="Kazimirova M."/>
            <person name="Takac P."/>
            <person name="Andersen J.F."/>
            <person name="Francischetti I.M."/>
        </authorList>
    </citation>
    <scope>NUCLEOTIDE SEQUENCE</scope>
</reference>
<accession>A0A0K8TM41</accession>
<dbReference type="GO" id="GO:0005737">
    <property type="term" value="C:cytoplasm"/>
    <property type="evidence" value="ECO:0007669"/>
    <property type="project" value="UniProtKB-SubCell"/>
</dbReference>
<feature type="domain" description="SH3" evidence="6">
    <location>
        <begin position="433"/>
        <end position="492"/>
    </location>
</feature>
<protein>
    <submittedName>
        <fullName evidence="7">Putative sorbin and sh3 domain-containing protein</fullName>
    </submittedName>
</protein>
<sequence length="497" mass="54741">MTIPSRPAPPPPTQQRQNAGAAPNLVVKLPPPPTSAANGRDRVPTPKPSSITRKFPSARTRYAPVTNWDDQPFGAEAANKAAYKKVPPPRPPPPKVLLTNGSNYESSVLKKPGGPPQSVNVLSSFFGKKKPPLAKKPTQKLPPFTLPVVSSNQTNQFSLGSYQPQSQSNKEGLLISFDSPPSSPTFTQKSNSDCVSVDSFSSDSNFSSPHNGSISQTESGFEDDFTSPTDPFESIRTEPMYDNASKAINDYQTTAPIRNISAINRISNDNPLCNGKTLLPPPPALVAPTIIKPKSVQNSTVKPKLELYALPPCEFDLPEVDFEVDDTPPSPPMPSCPPPPPPPQVEDVNNFNLDAINLSEEPDWNEPSYGIALYDFEGVEVEDLSFKVNEKIYILEQLSDDWLRGRNKRGCEGIFPRNYIQIKVPLKNITIAEESNKVRVLYNFNAEVADDLTIRENQIVTVLHKINDDWLYGEIDGRRGQFPANFIEYVPKNLPLA</sequence>
<evidence type="ECO:0000256" key="1">
    <source>
        <dbReference type="ARBA" id="ARBA00004496"/>
    </source>
</evidence>